<sequence>MLDPLCSSSWISEAAVVTAPFSLLSNQLLNAPLLTD</sequence>
<reference evidence="1" key="1">
    <citation type="submission" date="2014-11" db="EMBL/GenBank/DDBJ databases">
        <authorList>
            <person name="Amaro Gonzalez C."/>
        </authorList>
    </citation>
    <scope>NUCLEOTIDE SEQUENCE</scope>
</reference>
<dbReference type="AlphaFoldDB" id="A0A0E9X9R4"/>
<proteinExistence type="predicted"/>
<name>A0A0E9X9R4_ANGAN</name>
<evidence type="ECO:0000313" key="1">
    <source>
        <dbReference type="EMBL" id="JAH99487.1"/>
    </source>
</evidence>
<reference evidence="1" key="2">
    <citation type="journal article" date="2015" name="Fish Shellfish Immunol.">
        <title>Early steps in the European eel (Anguilla anguilla)-Vibrio vulnificus interaction in the gills: Role of the RtxA13 toxin.</title>
        <authorList>
            <person name="Callol A."/>
            <person name="Pajuelo D."/>
            <person name="Ebbesson L."/>
            <person name="Teles M."/>
            <person name="MacKenzie S."/>
            <person name="Amaro C."/>
        </authorList>
    </citation>
    <scope>NUCLEOTIDE SEQUENCE</scope>
</reference>
<accession>A0A0E9X9R4</accession>
<organism evidence="1">
    <name type="scientific">Anguilla anguilla</name>
    <name type="common">European freshwater eel</name>
    <name type="synonym">Muraena anguilla</name>
    <dbReference type="NCBI Taxonomy" id="7936"/>
    <lineage>
        <taxon>Eukaryota</taxon>
        <taxon>Metazoa</taxon>
        <taxon>Chordata</taxon>
        <taxon>Craniata</taxon>
        <taxon>Vertebrata</taxon>
        <taxon>Euteleostomi</taxon>
        <taxon>Actinopterygii</taxon>
        <taxon>Neopterygii</taxon>
        <taxon>Teleostei</taxon>
        <taxon>Anguilliformes</taxon>
        <taxon>Anguillidae</taxon>
        <taxon>Anguilla</taxon>
    </lineage>
</organism>
<dbReference type="EMBL" id="GBXM01009090">
    <property type="protein sequence ID" value="JAH99487.1"/>
    <property type="molecule type" value="Transcribed_RNA"/>
</dbReference>
<protein>
    <submittedName>
        <fullName evidence="1">Uncharacterized protein</fullName>
    </submittedName>
</protein>